<dbReference type="STRING" id="1196081.A0A364KSU4"/>
<evidence type="ECO:0008006" key="4">
    <source>
        <dbReference type="Google" id="ProtNLM"/>
    </source>
</evidence>
<dbReference type="Gene3D" id="2.130.10.10">
    <property type="entry name" value="YVTN repeat-like/Quinoprotein amine dehydrogenase"/>
    <property type="match status" value="1"/>
</dbReference>
<keyword evidence="3" id="KW-1185">Reference proteome</keyword>
<reference evidence="2 3" key="1">
    <citation type="journal article" date="2017" name="Biotechnol. Biofuels">
        <title>Differential beta-glucosidase expression as a function of carbon source availability in Talaromyces amestolkiae: a genomic and proteomic approach.</title>
        <authorList>
            <person name="de Eugenio L.I."/>
            <person name="Mendez-Liter J.A."/>
            <person name="Nieto-Dominguez M."/>
            <person name="Alonso L."/>
            <person name="Gil-Munoz J."/>
            <person name="Barriuso J."/>
            <person name="Prieto A."/>
            <person name="Martinez M.J."/>
        </authorList>
    </citation>
    <scope>NUCLEOTIDE SEQUENCE [LARGE SCALE GENOMIC DNA]</scope>
    <source>
        <strain evidence="2 3">CIB</strain>
    </source>
</reference>
<dbReference type="SUPFAM" id="SSF75011">
    <property type="entry name" value="3-carboxy-cis,cis-mucoante lactonizing enzyme"/>
    <property type="match status" value="1"/>
</dbReference>
<sequence length="400" mass="40930">MLFNKANFCIAGALLGLSATALPLDARGESSKASHGAKAIYFLTNEDSNSVVAIPIGRNGTLSGGATIATGGKGGSTVNATGGANGPDALGSQSALAVVDDFLFAVNPGSNTLSMMRISKTNPTDLNLVGEPATLPGQFPVTVAASSKNSLVCVGTTGAQAGISCASYSVKGLGDMSPLTTFNLNQTTPPSGPLNGVAQTFFSEDESRLITTVKGDPTRNNTGFVSVLPIENFYSYPGAHDTRSSPNGTAVLFGSTVIPGTSTIFATDASFGAAVLQVNPFTDEVSLVSKQTLEGQKATCWAAYSEQRESVFVTDVALNRIVEMSAVDAQIISTIDLDNGDPGLIDLKISGRYIYALSPGNGTTASAVTVVDSFVGKQIQNFPVGSLGASRSSQGMAILE</sequence>
<gene>
    <name evidence="2" type="ORF">BHQ10_002627</name>
</gene>
<dbReference type="EMBL" id="MIKG01000004">
    <property type="protein sequence ID" value="RAO66615.1"/>
    <property type="molecule type" value="Genomic_DNA"/>
</dbReference>
<dbReference type="Proteomes" id="UP000249363">
    <property type="component" value="Unassembled WGS sequence"/>
</dbReference>
<feature type="chain" id="PRO_5016967759" description="3-carboxymuconate cyclase" evidence="1">
    <location>
        <begin position="24"/>
        <end position="400"/>
    </location>
</feature>
<comment type="caution">
    <text evidence="2">The sequence shown here is derived from an EMBL/GenBank/DDBJ whole genome shotgun (WGS) entry which is preliminary data.</text>
</comment>
<dbReference type="OrthoDB" id="10006285at2759"/>
<organism evidence="2 3">
    <name type="scientific">Talaromyces amestolkiae</name>
    <dbReference type="NCBI Taxonomy" id="1196081"/>
    <lineage>
        <taxon>Eukaryota</taxon>
        <taxon>Fungi</taxon>
        <taxon>Dikarya</taxon>
        <taxon>Ascomycota</taxon>
        <taxon>Pezizomycotina</taxon>
        <taxon>Eurotiomycetes</taxon>
        <taxon>Eurotiomycetidae</taxon>
        <taxon>Eurotiales</taxon>
        <taxon>Trichocomaceae</taxon>
        <taxon>Talaromyces</taxon>
        <taxon>Talaromyces sect. Talaromyces</taxon>
    </lineage>
</organism>
<feature type="signal peptide" evidence="1">
    <location>
        <begin position="1"/>
        <end position="23"/>
    </location>
</feature>
<protein>
    <recommendedName>
        <fullName evidence="4">3-carboxymuconate cyclase</fullName>
    </recommendedName>
</protein>
<dbReference type="GeneID" id="63791844"/>
<dbReference type="AlphaFoldDB" id="A0A364KSU4"/>
<name>A0A364KSU4_TALAM</name>
<evidence type="ECO:0000313" key="2">
    <source>
        <dbReference type="EMBL" id="RAO66615.1"/>
    </source>
</evidence>
<keyword evidence="1" id="KW-0732">Signal</keyword>
<dbReference type="InterPro" id="IPR015943">
    <property type="entry name" value="WD40/YVTN_repeat-like_dom_sf"/>
</dbReference>
<accession>A0A364KSU4</accession>
<evidence type="ECO:0000256" key="1">
    <source>
        <dbReference type="SAM" id="SignalP"/>
    </source>
</evidence>
<evidence type="ECO:0000313" key="3">
    <source>
        <dbReference type="Proteomes" id="UP000249363"/>
    </source>
</evidence>
<proteinExistence type="predicted"/>
<dbReference type="RefSeq" id="XP_040731132.1">
    <property type="nucleotide sequence ID" value="XM_040874794.1"/>
</dbReference>